<keyword evidence="2" id="KW-0479">Metal-binding</keyword>
<dbReference type="InterPro" id="IPR058605">
    <property type="entry name" value="BsaP_C"/>
</dbReference>
<gene>
    <name evidence="10" type="ORF">ACFORJ_05710</name>
</gene>
<reference evidence="11" key="1">
    <citation type="journal article" date="2019" name="Int. J. Syst. Evol. Microbiol.">
        <title>The Global Catalogue of Microorganisms (GCM) 10K type strain sequencing project: providing services to taxonomists for standard genome sequencing and annotation.</title>
        <authorList>
            <consortium name="The Broad Institute Genomics Platform"/>
            <consortium name="The Broad Institute Genome Sequencing Center for Infectious Disease"/>
            <person name="Wu L."/>
            <person name="Ma J."/>
        </authorList>
    </citation>
    <scope>NUCLEOTIDE SEQUENCE [LARGE SCALE GENOMIC DNA]</scope>
    <source>
        <strain evidence="11">CCUG 53252</strain>
    </source>
</reference>
<keyword evidence="3" id="KW-0093">Biotin biosynthesis</keyword>
<comment type="similarity">
    <text evidence="6">Belongs to the BsaP family.</text>
</comment>
<keyword evidence="11" id="KW-1185">Reference proteome</keyword>
<comment type="caution">
    <text evidence="10">The sequence shown here is derived from an EMBL/GenBank/DDBJ whole genome shotgun (WGS) entry which is preliminary data.</text>
</comment>
<protein>
    <recommendedName>
        <fullName evidence="7">Biotin synthase auxiliary protein</fullName>
    </recommendedName>
</protein>
<dbReference type="EMBL" id="JBHRZN010000002">
    <property type="protein sequence ID" value="MFC3849657.1"/>
    <property type="molecule type" value="Genomic_DNA"/>
</dbReference>
<evidence type="ECO:0000313" key="11">
    <source>
        <dbReference type="Proteomes" id="UP001595751"/>
    </source>
</evidence>
<dbReference type="Pfam" id="PF26519">
    <property type="entry name" value="BsaP"/>
    <property type="match status" value="1"/>
</dbReference>
<organism evidence="10 11">
    <name type="scientific">Corynebacterium hansenii</name>
    <dbReference type="NCBI Taxonomy" id="394964"/>
    <lineage>
        <taxon>Bacteria</taxon>
        <taxon>Bacillati</taxon>
        <taxon>Actinomycetota</taxon>
        <taxon>Actinomycetes</taxon>
        <taxon>Mycobacteriales</taxon>
        <taxon>Corynebacteriaceae</taxon>
        <taxon>Corynebacterium</taxon>
    </lineage>
</organism>
<evidence type="ECO:0000256" key="3">
    <source>
        <dbReference type="ARBA" id="ARBA00022756"/>
    </source>
</evidence>
<evidence type="ECO:0000256" key="1">
    <source>
        <dbReference type="ARBA" id="ARBA00001915"/>
    </source>
</evidence>
<evidence type="ECO:0000259" key="9">
    <source>
        <dbReference type="Pfam" id="PF26519"/>
    </source>
</evidence>
<comment type="cofactor">
    <cofactor evidence="1">
        <name>iron-sulfur cluster</name>
        <dbReference type="ChEBI" id="CHEBI:30408"/>
    </cofactor>
</comment>
<dbReference type="Proteomes" id="UP001595751">
    <property type="component" value="Unassembled WGS sequence"/>
</dbReference>
<comment type="function">
    <text evidence="5">Required for the activity of the biotin synthase BioB.</text>
</comment>
<feature type="domain" description="Biotin synthase auxiliary protein C-terminal" evidence="9">
    <location>
        <begin position="85"/>
        <end position="111"/>
    </location>
</feature>
<name>A0ABV7ZM63_9CORY</name>
<evidence type="ECO:0000256" key="5">
    <source>
        <dbReference type="ARBA" id="ARBA00093761"/>
    </source>
</evidence>
<proteinExistence type="inferred from homology"/>
<dbReference type="RefSeq" id="WP_377748443.1">
    <property type="nucleotide sequence ID" value="NZ_CP047211.1"/>
</dbReference>
<evidence type="ECO:0000256" key="4">
    <source>
        <dbReference type="ARBA" id="ARBA00023004"/>
    </source>
</evidence>
<feature type="region of interest" description="Disordered" evidence="8">
    <location>
        <begin position="1"/>
        <end position="32"/>
    </location>
</feature>
<sequence length="112" mass="12370">MATIREQAAERGGKRSPWGRRPTVRATKPGEGQGTLLRAILLGDDPVYDPFTGANLAEGEFRERSVSARAGLEAPRYCQICGRRMVVQVRPDGWDATCSRHGDVDSAMLERR</sequence>
<evidence type="ECO:0000313" key="10">
    <source>
        <dbReference type="EMBL" id="MFC3849657.1"/>
    </source>
</evidence>
<evidence type="ECO:0000256" key="8">
    <source>
        <dbReference type="SAM" id="MobiDB-lite"/>
    </source>
</evidence>
<keyword evidence="4" id="KW-0408">Iron</keyword>
<accession>A0ABV7ZM63</accession>
<evidence type="ECO:0000256" key="7">
    <source>
        <dbReference type="ARBA" id="ARBA00093796"/>
    </source>
</evidence>
<evidence type="ECO:0000256" key="2">
    <source>
        <dbReference type="ARBA" id="ARBA00022723"/>
    </source>
</evidence>
<evidence type="ECO:0000256" key="6">
    <source>
        <dbReference type="ARBA" id="ARBA00093780"/>
    </source>
</evidence>